<gene>
    <name evidence="2" type="ORF">GCM10011363_45430</name>
</gene>
<sequence>MRPGIQAHIVAYHDLAGAAGLKEHAVPHHASRAQPDAPEWHGQPDPSGKHSPRSDLFEEKWTGEADETSAQTPDEWDH</sequence>
<protein>
    <submittedName>
        <fullName evidence="2">Uncharacterized protein</fullName>
    </submittedName>
</protein>
<organism evidence="2 3">
    <name type="scientific">Marivita lacus</name>
    <dbReference type="NCBI Taxonomy" id="1323742"/>
    <lineage>
        <taxon>Bacteria</taxon>
        <taxon>Pseudomonadati</taxon>
        <taxon>Pseudomonadota</taxon>
        <taxon>Alphaproteobacteria</taxon>
        <taxon>Rhodobacterales</taxon>
        <taxon>Roseobacteraceae</taxon>
        <taxon>Marivita</taxon>
    </lineage>
</organism>
<keyword evidence="3" id="KW-1185">Reference proteome</keyword>
<dbReference type="EMBL" id="BMFC01000031">
    <property type="protein sequence ID" value="GGC23797.1"/>
    <property type="molecule type" value="Genomic_DNA"/>
</dbReference>
<comment type="caution">
    <text evidence="2">The sequence shown here is derived from an EMBL/GenBank/DDBJ whole genome shotgun (WGS) entry which is preliminary data.</text>
</comment>
<evidence type="ECO:0000313" key="2">
    <source>
        <dbReference type="EMBL" id="GGC23797.1"/>
    </source>
</evidence>
<accession>A0ABQ1LGF4</accession>
<name>A0ABQ1LGF4_9RHOB</name>
<reference evidence="3" key="1">
    <citation type="journal article" date="2019" name="Int. J. Syst. Evol. Microbiol.">
        <title>The Global Catalogue of Microorganisms (GCM) 10K type strain sequencing project: providing services to taxonomists for standard genome sequencing and annotation.</title>
        <authorList>
            <consortium name="The Broad Institute Genomics Platform"/>
            <consortium name="The Broad Institute Genome Sequencing Center for Infectious Disease"/>
            <person name="Wu L."/>
            <person name="Ma J."/>
        </authorList>
    </citation>
    <scope>NUCLEOTIDE SEQUENCE [LARGE SCALE GENOMIC DNA]</scope>
    <source>
        <strain evidence="3">CGMCC 1.12478</strain>
    </source>
</reference>
<feature type="compositionally biased region" description="Basic and acidic residues" evidence="1">
    <location>
        <begin position="52"/>
        <end position="63"/>
    </location>
</feature>
<dbReference type="Proteomes" id="UP000645462">
    <property type="component" value="Unassembled WGS sequence"/>
</dbReference>
<feature type="region of interest" description="Disordered" evidence="1">
    <location>
        <begin position="21"/>
        <end position="78"/>
    </location>
</feature>
<evidence type="ECO:0000313" key="3">
    <source>
        <dbReference type="Proteomes" id="UP000645462"/>
    </source>
</evidence>
<proteinExistence type="predicted"/>
<evidence type="ECO:0000256" key="1">
    <source>
        <dbReference type="SAM" id="MobiDB-lite"/>
    </source>
</evidence>